<dbReference type="InterPro" id="IPR035906">
    <property type="entry name" value="MetI-like_sf"/>
</dbReference>
<evidence type="ECO:0000256" key="1">
    <source>
        <dbReference type="ARBA" id="ARBA00004651"/>
    </source>
</evidence>
<dbReference type="EMBL" id="FR773153">
    <property type="protein sequence ID" value="CBY93523.1"/>
    <property type="molecule type" value="Genomic_DNA"/>
</dbReference>
<comment type="similarity">
    <text evidence="2">Belongs to the binding-protein-dependent transport system permease family. CysTW subfamily.</text>
</comment>
<dbReference type="CDD" id="cd06261">
    <property type="entry name" value="TM_PBP2"/>
    <property type="match status" value="1"/>
</dbReference>
<keyword evidence="7 8" id="KW-0472">Membrane</keyword>
<evidence type="ECO:0000256" key="4">
    <source>
        <dbReference type="ARBA" id="ARBA00022475"/>
    </source>
</evidence>
<feature type="transmembrane region" description="Helical" evidence="8">
    <location>
        <begin position="81"/>
        <end position="104"/>
    </location>
</feature>
<organism evidence="10 11">
    <name type="scientific">Mycoplasma haemofelis (strain Langford 1)</name>
    <name type="common">Haemobartonella felis</name>
    <dbReference type="NCBI Taxonomy" id="941640"/>
    <lineage>
        <taxon>Bacteria</taxon>
        <taxon>Bacillati</taxon>
        <taxon>Mycoplasmatota</taxon>
        <taxon>Mollicutes</taxon>
        <taxon>Mycoplasmataceae</taxon>
        <taxon>Mycoplasma</taxon>
    </lineage>
</organism>
<dbReference type="Gene3D" id="1.10.3720.10">
    <property type="entry name" value="MetI-like"/>
    <property type="match status" value="1"/>
</dbReference>
<evidence type="ECO:0000313" key="11">
    <source>
        <dbReference type="Proteomes" id="UP000008637"/>
    </source>
</evidence>
<evidence type="ECO:0000259" key="9">
    <source>
        <dbReference type="PROSITE" id="PS50928"/>
    </source>
</evidence>
<feature type="domain" description="ABC transmembrane type-1" evidence="9">
    <location>
        <begin position="81"/>
        <end position="274"/>
    </location>
</feature>
<feature type="transmembrane region" description="Helical" evidence="8">
    <location>
        <begin position="21"/>
        <end position="43"/>
    </location>
</feature>
<dbReference type="AlphaFoldDB" id="E8ZK52"/>
<keyword evidence="11" id="KW-1185">Reference proteome</keyword>
<evidence type="ECO:0000256" key="2">
    <source>
        <dbReference type="ARBA" id="ARBA00007069"/>
    </source>
</evidence>
<keyword evidence="6 8" id="KW-1133">Transmembrane helix</keyword>
<evidence type="ECO:0000256" key="8">
    <source>
        <dbReference type="SAM" id="Phobius"/>
    </source>
</evidence>
<dbReference type="InterPro" id="IPR000515">
    <property type="entry name" value="MetI-like"/>
</dbReference>
<keyword evidence="4" id="KW-1003">Cell membrane</keyword>
<protein>
    <submittedName>
        <fullName evidence="10">Polyamine (Spermidine/putrescine) ABC transporter permease protein</fullName>
    </submittedName>
</protein>
<reference evidence="10 11" key="1">
    <citation type="journal article" date="2011" name="J. Bacteriol.">
        <title>Complete genome sequence of Mycoplasma haemofelis, a hemotropic mycoplasma.</title>
        <authorList>
            <person name="Barker E.N."/>
            <person name="Helps C.R."/>
            <person name="Peters I.R."/>
            <person name="Darby A.C."/>
            <person name="Radford A.D."/>
            <person name="Tasker S."/>
        </authorList>
    </citation>
    <scope>NUCLEOTIDE SEQUENCE [LARGE SCALE GENOMIC DNA]</scope>
    <source>
        <strain evidence="10 11">Langford 1</strain>
    </source>
</reference>
<dbReference type="HOGENOM" id="CLU_016047_3_0_14"/>
<comment type="subcellular location">
    <subcellularLocation>
        <location evidence="1">Cell membrane</location>
        <topology evidence="1">Multi-pass membrane protein</topology>
    </subcellularLocation>
</comment>
<dbReference type="GO" id="GO:0005886">
    <property type="term" value="C:plasma membrane"/>
    <property type="evidence" value="ECO:0007669"/>
    <property type="project" value="UniProtKB-SubCell"/>
</dbReference>
<evidence type="ECO:0000256" key="5">
    <source>
        <dbReference type="ARBA" id="ARBA00022692"/>
    </source>
</evidence>
<dbReference type="SUPFAM" id="SSF161098">
    <property type="entry name" value="MetI-like"/>
    <property type="match status" value="1"/>
</dbReference>
<name>E8ZK52_MYCHL</name>
<feature type="transmembrane region" description="Helical" evidence="8">
    <location>
        <begin position="151"/>
        <end position="173"/>
    </location>
</feature>
<evidence type="ECO:0000256" key="7">
    <source>
        <dbReference type="ARBA" id="ARBA00023136"/>
    </source>
</evidence>
<dbReference type="GO" id="GO:0055085">
    <property type="term" value="P:transmembrane transport"/>
    <property type="evidence" value="ECO:0007669"/>
    <property type="project" value="InterPro"/>
</dbReference>
<feature type="transmembrane region" description="Helical" evidence="8">
    <location>
        <begin position="116"/>
        <end position="145"/>
    </location>
</feature>
<accession>E8ZK52</accession>
<evidence type="ECO:0000313" key="10">
    <source>
        <dbReference type="EMBL" id="CBY93523.1"/>
    </source>
</evidence>
<dbReference type="InterPro" id="IPR051789">
    <property type="entry name" value="Bact_Polyamine_Transport"/>
</dbReference>
<dbReference type="PANTHER" id="PTHR43848">
    <property type="entry name" value="PUTRESCINE TRANSPORT SYSTEM PERMEASE PROTEIN POTI"/>
    <property type="match status" value="1"/>
</dbReference>
<feature type="transmembrane region" description="Helical" evidence="8">
    <location>
        <begin position="194"/>
        <end position="220"/>
    </location>
</feature>
<evidence type="ECO:0000256" key="6">
    <source>
        <dbReference type="ARBA" id="ARBA00022989"/>
    </source>
</evidence>
<dbReference type="PANTHER" id="PTHR43848:SF2">
    <property type="entry name" value="PUTRESCINE TRANSPORT SYSTEM PERMEASE PROTEIN POTI"/>
    <property type="match status" value="1"/>
</dbReference>
<proteinExistence type="inferred from homology"/>
<sequence>MTNFLLNVSDPYKWKTGFQKSYILFLLLALYIPLISFILLSFVSPSAKGNVSTSFKEWNGVHNYIKFFTDSNFSGGVMDSFINSLIIALIATPISLFIGLLTVVNLWKNFGKNKNYVFMVSNFSISCPDIVQGIAFSILFSVLILPFGFSLGMFTIILAHIAFSVPYVIIFLYPRLSKIHTNILFVSQDLNYGFFEFILEVLIPMLWPNLCAAALFIFSISFDDFVITNLVRGDVSTVTTELYMMKGGIRAWSAVFGSLILIITTLGFLFSWLYKFREC</sequence>
<evidence type="ECO:0000256" key="3">
    <source>
        <dbReference type="ARBA" id="ARBA00022448"/>
    </source>
</evidence>
<gene>
    <name evidence="10" type="primary">potC</name>
    <name evidence="10" type="ORF">HF1_15150</name>
</gene>
<dbReference type="OrthoDB" id="9782004at2"/>
<dbReference type="KEGG" id="mha:HF1_15150"/>
<keyword evidence="3" id="KW-0813">Transport</keyword>
<dbReference type="Proteomes" id="UP000008637">
    <property type="component" value="Chromosome"/>
</dbReference>
<feature type="transmembrane region" description="Helical" evidence="8">
    <location>
        <begin position="251"/>
        <end position="274"/>
    </location>
</feature>
<keyword evidence="5 8" id="KW-0812">Transmembrane</keyword>
<dbReference type="PROSITE" id="PS50928">
    <property type="entry name" value="ABC_TM1"/>
    <property type="match status" value="1"/>
</dbReference>